<protein>
    <submittedName>
        <fullName evidence="3">DUF1080 domain-containing protein</fullName>
    </submittedName>
</protein>
<keyword evidence="4" id="KW-1185">Reference proteome</keyword>
<dbReference type="Proteomes" id="UP001166021">
    <property type="component" value="Unassembled WGS sequence"/>
</dbReference>
<name>A0ABR7UVL4_9FLAO</name>
<dbReference type="Pfam" id="PF06439">
    <property type="entry name" value="3keto-disac_hyd"/>
    <property type="match status" value="1"/>
</dbReference>
<keyword evidence="1" id="KW-0732">Signal</keyword>
<organism evidence="3 4">
    <name type="scientific">Maribacter aquimaris</name>
    <dbReference type="NCBI Taxonomy" id="2737171"/>
    <lineage>
        <taxon>Bacteria</taxon>
        <taxon>Pseudomonadati</taxon>
        <taxon>Bacteroidota</taxon>
        <taxon>Flavobacteriia</taxon>
        <taxon>Flavobacteriales</taxon>
        <taxon>Flavobacteriaceae</taxon>
        <taxon>Maribacter</taxon>
    </lineage>
</organism>
<dbReference type="InterPro" id="IPR010496">
    <property type="entry name" value="AL/BT2_dom"/>
</dbReference>
<sequence>MNIKKLRIVAVVMLVTLSFQLNAQERKSIEGKWNLTISQDGKQLPSWLEISHSGFNTLVGRFVYAFGSARPIAEVKLNKGKFSFAIPPQWEPGKRDMEFEGVMEGDQLKGKMVYTDGKTYDWTGTRAPQLDYNPQPVWGAPKALFNGKNLEGWHAMGTNQWIVKDGILASEKSGANLVSDEKFNDFKLHIEFRYPEGSNSGIYLRGRYEVQIVDDIQLEPASILFGGVYGFLTPNEMVAKAAGEWQAYDITLIGRRVTIVANGKEIITNQNIPGMTGGALDNNEAEAGPFLIQGDHGPVEFRSIVVTPALD</sequence>
<evidence type="ECO:0000256" key="1">
    <source>
        <dbReference type="SAM" id="SignalP"/>
    </source>
</evidence>
<feature type="signal peptide" evidence="1">
    <location>
        <begin position="1"/>
        <end position="23"/>
    </location>
</feature>
<comment type="caution">
    <text evidence="3">The sequence shown here is derived from an EMBL/GenBank/DDBJ whole genome shotgun (WGS) entry which is preliminary data.</text>
</comment>
<gene>
    <name evidence="3" type="ORF">HPE56_01675</name>
</gene>
<dbReference type="EMBL" id="JABTCF010000001">
    <property type="protein sequence ID" value="MBD0776487.1"/>
    <property type="molecule type" value="Genomic_DNA"/>
</dbReference>
<feature type="domain" description="3-keto-alpha-glucoside-1,2-lyase/3-keto-2-hydroxy-glucal hydratase" evidence="2">
    <location>
        <begin position="142"/>
        <end position="306"/>
    </location>
</feature>
<evidence type="ECO:0000313" key="4">
    <source>
        <dbReference type="Proteomes" id="UP001166021"/>
    </source>
</evidence>
<feature type="chain" id="PRO_5046619120" evidence="1">
    <location>
        <begin position="24"/>
        <end position="311"/>
    </location>
</feature>
<proteinExistence type="predicted"/>
<accession>A0ABR7UVL4</accession>
<dbReference type="Gene3D" id="2.60.120.560">
    <property type="entry name" value="Exo-inulinase, domain 1"/>
    <property type="match status" value="1"/>
</dbReference>
<evidence type="ECO:0000313" key="3">
    <source>
        <dbReference type="EMBL" id="MBD0776487.1"/>
    </source>
</evidence>
<reference evidence="3" key="1">
    <citation type="submission" date="2020-05" db="EMBL/GenBank/DDBJ databases">
        <title>The draft genome sequence of Maribacter sp. ANRC-HE7.</title>
        <authorList>
            <person name="Mu L."/>
        </authorList>
    </citation>
    <scope>NUCLEOTIDE SEQUENCE</scope>
    <source>
        <strain evidence="3">ANRC-HE7</strain>
    </source>
</reference>
<evidence type="ECO:0000259" key="2">
    <source>
        <dbReference type="Pfam" id="PF06439"/>
    </source>
</evidence>
<dbReference type="RefSeq" id="WP_188242033.1">
    <property type="nucleotide sequence ID" value="NZ_JABTCF010000001.1"/>
</dbReference>